<organism evidence="1 2">
    <name type="scientific">Mycobacterium arosiense ATCC BAA-1401 = DSM 45069</name>
    <dbReference type="NCBI Taxonomy" id="1265311"/>
    <lineage>
        <taxon>Bacteria</taxon>
        <taxon>Bacillati</taxon>
        <taxon>Actinomycetota</taxon>
        <taxon>Actinomycetes</taxon>
        <taxon>Mycobacteriales</taxon>
        <taxon>Mycobacteriaceae</taxon>
        <taxon>Mycobacterium</taxon>
        <taxon>Mycobacterium avium complex (MAC)</taxon>
    </lineage>
</organism>
<dbReference type="RefSeq" id="WP_083066586.1">
    <property type="nucleotide sequence ID" value="NZ_MVHG01000082.1"/>
</dbReference>
<keyword evidence="2" id="KW-1185">Reference proteome</keyword>
<accession>A0A1W9Z8A4</accession>
<comment type="caution">
    <text evidence="1">The sequence shown here is derived from an EMBL/GenBank/DDBJ whole genome shotgun (WGS) entry which is preliminary data.</text>
</comment>
<evidence type="ECO:0000313" key="1">
    <source>
        <dbReference type="EMBL" id="ORA09110.1"/>
    </source>
</evidence>
<dbReference type="Proteomes" id="UP000192707">
    <property type="component" value="Unassembled WGS sequence"/>
</dbReference>
<dbReference type="OrthoDB" id="4764815at2"/>
<dbReference type="EMBL" id="MVHG01000082">
    <property type="protein sequence ID" value="ORA09110.1"/>
    <property type="molecule type" value="Genomic_DNA"/>
</dbReference>
<sequence>MSKIRQVAQLIRLAAGDDDYARDLHEAIRDDPGAIEILQFGPIDIEDFGQLMPTEWQWFANWRQARGGRLDENLLRYLTASATTRFARFQVRALVLRDPDTNRTAIEWPARSEDRPEHIGLAWLYRQARLSPRFDYAHLSERRNALSDEAYDLRAQGEHGGSWFSGEAEVQAERERRARRDAALEIQIDRVGREEVDELTTDALQCATPASWYLLSQLALMPYFGRVEERLDRYADEHGLERGWFTDGAPA</sequence>
<proteinExistence type="predicted"/>
<name>A0A1W9Z8A4_MYCAI</name>
<dbReference type="AlphaFoldDB" id="A0A1W9Z8A4"/>
<protein>
    <submittedName>
        <fullName evidence="1">Uncharacterized protein</fullName>
    </submittedName>
</protein>
<evidence type="ECO:0000313" key="2">
    <source>
        <dbReference type="Proteomes" id="UP000192707"/>
    </source>
</evidence>
<gene>
    <name evidence="1" type="ORF">BST14_22675</name>
</gene>
<reference evidence="1 2" key="1">
    <citation type="submission" date="2016-12" db="EMBL/GenBank/DDBJ databases">
        <title>The new phylogeny of genus Mycobacterium.</title>
        <authorList>
            <person name="Tortoli E."/>
            <person name="Trovato A."/>
            <person name="Cirillo D.M."/>
        </authorList>
    </citation>
    <scope>NUCLEOTIDE SEQUENCE [LARGE SCALE GENOMIC DNA]</scope>
    <source>
        <strain evidence="1 2">DSM 45069</strain>
    </source>
</reference>